<dbReference type="Pfam" id="PF12833">
    <property type="entry name" value="HTH_18"/>
    <property type="match status" value="1"/>
</dbReference>
<feature type="domain" description="Response regulatory" evidence="11">
    <location>
        <begin position="1136"/>
        <end position="1251"/>
    </location>
</feature>
<dbReference type="InterPro" id="IPR003594">
    <property type="entry name" value="HATPase_dom"/>
</dbReference>
<dbReference type="CDD" id="cd17574">
    <property type="entry name" value="REC_OmpR"/>
    <property type="match status" value="1"/>
</dbReference>
<evidence type="ECO:0000256" key="3">
    <source>
        <dbReference type="ARBA" id="ARBA00022553"/>
    </source>
</evidence>
<dbReference type="PANTHER" id="PTHR43547:SF2">
    <property type="entry name" value="HYBRID SIGNAL TRANSDUCTION HISTIDINE KINASE C"/>
    <property type="match status" value="1"/>
</dbReference>
<dbReference type="InterPro" id="IPR011110">
    <property type="entry name" value="Reg_prop"/>
</dbReference>
<dbReference type="InterPro" id="IPR005467">
    <property type="entry name" value="His_kinase_dom"/>
</dbReference>
<dbReference type="PRINTS" id="PR00344">
    <property type="entry name" value="BCTRLSENSOR"/>
</dbReference>
<dbReference type="SUPFAM" id="SSF52172">
    <property type="entry name" value="CheY-like"/>
    <property type="match status" value="1"/>
</dbReference>
<evidence type="ECO:0000256" key="6">
    <source>
        <dbReference type="ARBA" id="ARBA00023163"/>
    </source>
</evidence>
<dbReference type="CDD" id="cd00082">
    <property type="entry name" value="HisKA"/>
    <property type="match status" value="1"/>
</dbReference>
<dbReference type="InterPro" id="IPR004358">
    <property type="entry name" value="Sig_transdc_His_kin-like_C"/>
</dbReference>
<evidence type="ECO:0000313" key="12">
    <source>
        <dbReference type="EMBL" id="MFB9052711.1"/>
    </source>
</evidence>
<dbReference type="Pfam" id="PF07494">
    <property type="entry name" value="Reg_prop"/>
    <property type="match status" value="2"/>
</dbReference>
<dbReference type="SMART" id="SM00388">
    <property type="entry name" value="HisKA"/>
    <property type="match status" value="1"/>
</dbReference>
<dbReference type="Pfam" id="PF00072">
    <property type="entry name" value="Response_reg"/>
    <property type="match status" value="1"/>
</dbReference>
<dbReference type="InterPro" id="IPR018060">
    <property type="entry name" value="HTH_AraC"/>
</dbReference>
<dbReference type="SMART" id="SM00448">
    <property type="entry name" value="REC"/>
    <property type="match status" value="1"/>
</dbReference>
<comment type="caution">
    <text evidence="12">The sequence shown here is derived from an EMBL/GenBank/DDBJ whole genome shotgun (WGS) entry which is preliminary data.</text>
</comment>
<evidence type="ECO:0000256" key="8">
    <source>
        <dbReference type="SAM" id="Phobius"/>
    </source>
</evidence>
<evidence type="ECO:0000313" key="13">
    <source>
        <dbReference type="Proteomes" id="UP001589605"/>
    </source>
</evidence>
<dbReference type="Pfam" id="PF07495">
    <property type="entry name" value="Y_Y_Y"/>
    <property type="match status" value="1"/>
</dbReference>
<dbReference type="InterPro" id="IPR011006">
    <property type="entry name" value="CheY-like_superfamily"/>
</dbReference>
<feature type="transmembrane region" description="Helical" evidence="8">
    <location>
        <begin position="814"/>
        <end position="831"/>
    </location>
</feature>
<dbReference type="InterPro" id="IPR015943">
    <property type="entry name" value="WD40/YVTN_repeat-like_dom_sf"/>
</dbReference>
<keyword evidence="8" id="KW-1133">Transmembrane helix</keyword>
<evidence type="ECO:0000256" key="1">
    <source>
        <dbReference type="ARBA" id="ARBA00000085"/>
    </source>
</evidence>
<dbReference type="Pfam" id="PF02518">
    <property type="entry name" value="HATPase_c"/>
    <property type="match status" value="1"/>
</dbReference>
<comment type="catalytic activity">
    <reaction evidence="1">
        <text>ATP + protein L-histidine = ADP + protein N-phospho-L-histidine.</text>
        <dbReference type="EC" id="2.7.13.3"/>
    </reaction>
</comment>
<name>A0ABV5EZV9_9FLAO</name>
<dbReference type="Gene3D" id="2.60.40.10">
    <property type="entry name" value="Immunoglobulins"/>
    <property type="match status" value="1"/>
</dbReference>
<keyword evidence="8" id="KW-0812">Transmembrane</keyword>
<dbReference type="Gene3D" id="3.40.50.2300">
    <property type="match status" value="1"/>
</dbReference>
<dbReference type="InterPro" id="IPR011123">
    <property type="entry name" value="Y_Y_Y"/>
</dbReference>
<reference evidence="12 13" key="1">
    <citation type="submission" date="2024-09" db="EMBL/GenBank/DDBJ databases">
        <authorList>
            <person name="Sun Q."/>
            <person name="Mori K."/>
        </authorList>
    </citation>
    <scope>NUCLEOTIDE SEQUENCE [LARGE SCALE GENOMIC DNA]</scope>
    <source>
        <strain evidence="12 13">CECT 8286</strain>
    </source>
</reference>
<keyword evidence="8" id="KW-0472">Membrane</keyword>
<dbReference type="EC" id="2.7.13.3" evidence="2"/>
<dbReference type="SMART" id="SM00387">
    <property type="entry name" value="HATPase_c"/>
    <property type="match status" value="1"/>
</dbReference>
<dbReference type="PANTHER" id="PTHR43547">
    <property type="entry name" value="TWO-COMPONENT HISTIDINE KINASE"/>
    <property type="match status" value="1"/>
</dbReference>
<gene>
    <name evidence="12" type="ORF">ACFFVB_06415</name>
</gene>
<dbReference type="RefSeq" id="WP_382381891.1">
    <property type="nucleotide sequence ID" value="NZ_JBHMEZ010000003.1"/>
</dbReference>
<feature type="modified residue" description="4-aspartylphosphate" evidence="7">
    <location>
        <position position="1184"/>
    </location>
</feature>
<dbReference type="InterPro" id="IPR009057">
    <property type="entry name" value="Homeodomain-like_sf"/>
</dbReference>
<dbReference type="InterPro" id="IPR001789">
    <property type="entry name" value="Sig_transdc_resp-reg_receiver"/>
</dbReference>
<dbReference type="InterPro" id="IPR036890">
    <property type="entry name" value="HATPase_C_sf"/>
</dbReference>
<evidence type="ECO:0000256" key="5">
    <source>
        <dbReference type="ARBA" id="ARBA00023125"/>
    </source>
</evidence>
<evidence type="ECO:0000259" key="11">
    <source>
        <dbReference type="PROSITE" id="PS50110"/>
    </source>
</evidence>
<dbReference type="PROSITE" id="PS50109">
    <property type="entry name" value="HIS_KIN"/>
    <property type="match status" value="1"/>
</dbReference>
<keyword evidence="5" id="KW-0238">DNA-binding</keyword>
<evidence type="ECO:0000259" key="9">
    <source>
        <dbReference type="PROSITE" id="PS01124"/>
    </source>
</evidence>
<dbReference type="Pfam" id="PF00512">
    <property type="entry name" value="HisKA"/>
    <property type="match status" value="1"/>
</dbReference>
<dbReference type="SUPFAM" id="SSF63829">
    <property type="entry name" value="Calcium-dependent phosphotriesterase"/>
    <property type="match status" value="3"/>
</dbReference>
<dbReference type="EMBL" id="JBHMEZ010000003">
    <property type="protein sequence ID" value="MFB9052711.1"/>
    <property type="molecule type" value="Genomic_DNA"/>
</dbReference>
<dbReference type="Gene3D" id="1.10.10.60">
    <property type="entry name" value="Homeodomain-like"/>
    <property type="match status" value="1"/>
</dbReference>
<dbReference type="SUPFAM" id="SSF46689">
    <property type="entry name" value="Homeodomain-like"/>
    <property type="match status" value="1"/>
</dbReference>
<dbReference type="Gene3D" id="2.130.10.10">
    <property type="entry name" value="YVTN repeat-like/Quinoprotein amine dehydrogenase"/>
    <property type="match status" value="3"/>
</dbReference>
<dbReference type="InterPro" id="IPR018062">
    <property type="entry name" value="HTH_AraC-typ_CS"/>
</dbReference>
<feature type="domain" description="HTH araC/xylS-type" evidence="9">
    <location>
        <begin position="1284"/>
        <end position="1383"/>
    </location>
</feature>
<keyword evidence="4" id="KW-0805">Transcription regulation</keyword>
<keyword evidence="13" id="KW-1185">Reference proteome</keyword>
<dbReference type="PROSITE" id="PS01124">
    <property type="entry name" value="HTH_ARAC_FAMILY_2"/>
    <property type="match status" value="1"/>
</dbReference>
<keyword evidence="3 7" id="KW-0597">Phosphoprotein</keyword>
<evidence type="ECO:0000259" key="10">
    <source>
        <dbReference type="PROSITE" id="PS50109"/>
    </source>
</evidence>
<accession>A0ABV5EZV9</accession>
<evidence type="ECO:0000256" key="7">
    <source>
        <dbReference type="PROSITE-ProRule" id="PRU00169"/>
    </source>
</evidence>
<dbReference type="InterPro" id="IPR003661">
    <property type="entry name" value="HisK_dim/P_dom"/>
</dbReference>
<dbReference type="PROSITE" id="PS00041">
    <property type="entry name" value="HTH_ARAC_FAMILY_1"/>
    <property type="match status" value="1"/>
</dbReference>
<dbReference type="SUPFAM" id="SSF55874">
    <property type="entry name" value="ATPase domain of HSP90 chaperone/DNA topoisomerase II/histidine kinase"/>
    <property type="match status" value="1"/>
</dbReference>
<dbReference type="Gene3D" id="1.10.287.130">
    <property type="match status" value="1"/>
</dbReference>
<protein>
    <recommendedName>
        <fullName evidence="2">histidine kinase</fullName>
        <ecNumber evidence="2">2.7.13.3</ecNumber>
    </recommendedName>
</protein>
<sequence length="1391" mass="159328">MNKNFYLIIIIFCCNFSFGQFNNLKFENLNTEEGLSSSTCLEVFQDSEGFLWFGTIDGLNKYNGYEFEIFRPILNDSTSISNNRINVIQEDKNGHLWIGTNNGLNVFNKYTKKFKHVTLYDQPIKSYNPKKIINTLLYDDSNNTLWVGTSQGLVKLPLNENTYQIQGLKPTHYTFSSNNVNSIDNDNINIIEKDKDGVVWVETSGQHLNKYNPDSDTFERILIESESPYELNHIPKRLFIDSDNDFWIGNDISNIVLWNKKTDTFKKISLSEERVPFYTIYQDTSGMIWIVTDGSGIFIYDKINEKINQIKNNPSDPFSLPGNQVSDVIEDSNGVFWLSTYNEGVSKLDLKKSSFGHYYYQERRENGLNEKIIQSVLQDSKGRIWLGAYGGGLNYFNEEENSFTAYGFKPNDPTSLSSNKILYTFEDYTGDIWVCTLDGGVSKFNPETKLFKRFLHKDSNDNTIGQNSVWTGIEDENRRVWLGLRDEGLDLFDRKNESFHHYKIGNENQNGLLSNFVFSLLIDSKNRLLVGTSLGLNYVDLDELGNGIPDQINFEEVNINGIIGNRINDITKDDSDNIWLGTDIGVFKLDPDLKLLESYFTQDGLPNNLVTGIIEDLNHDFWITTRSGLSFFNSKTKTFKNFNTHDGIQGMEYQSKAIERTRDGRIMVGGINGFNIFKPNDIFINPIGKLKPKITSFKINNKEINVGDAVNKKFVLSAPISEVNDIELNYNQTNLSFDFIALHFQNQEQVKYAYKMEGLNDEYIEAGTNRVVNFSNLQPGFYTFKVKASSNNDWENAPVTAVNFKLNSPPWKTWTAYLLYLIVGVIAFLYLKKYYKNRINSEKEHEFDQMKLEFFINVSHEFRTPLTLILNPLEKLVAGYNDPELVKTSALSIQRSARRLLYLVNQLLDYRKMEVGMAPLQVQKGDIVKFSNDIFSLFKGLVAKKNIDYSFTSNSEHLLTFFDFDKIEKILTNLISNAIKFTNNGGEIKVSVNQVSDKNKYANKSSKNKKKLSSFVEIIVEDTGIGLDTEQLKKLFSRFYNVDVNKTGTGIGLNFTKGLVEIHGGEIFVESEINKGSKFIVRIPINKTAETGKVTVVKDEFLINSMKSIEYDMLISDDISESSMKESDLNTEDLPTILVVEDNKELRDHLKNELRGFYKIIDAVNGEEGLTKVQKYFPDIVVSDVMMPKMDGFELCKHIKSEFETCHIPVILLTARALEEDRIEGYKIGADGYLGKPFNINVLKARIDNLLEAKRILREKFSKLGAVITPNEVTTNSIDEAFLEKTTKVILDNISDTDFKLEHLLKEIGIGRSQFYRKIQSITGQNPSNFIRTIRLKYASELLIKDVYTIKEVTHMSGFNSAAYFGKTFRELYEMTPSEYIEHHNSEKEKE</sequence>
<dbReference type="SUPFAM" id="SSF47384">
    <property type="entry name" value="Homodimeric domain of signal transducing histidine kinase"/>
    <property type="match status" value="1"/>
</dbReference>
<dbReference type="SMART" id="SM00342">
    <property type="entry name" value="HTH_ARAC"/>
    <property type="match status" value="1"/>
</dbReference>
<proteinExistence type="predicted"/>
<dbReference type="InterPro" id="IPR013783">
    <property type="entry name" value="Ig-like_fold"/>
</dbReference>
<keyword evidence="6" id="KW-0804">Transcription</keyword>
<dbReference type="PROSITE" id="PS50110">
    <property type="entry name" value="RESPONSE_REGULATORY"/>
    <property type="match status" value="1"/>
</dbReference>
<dbReference type="Proteomes" id="UP001589605">
    <property type="component" value="Unassembled WGS sequence"/>
</dbReference>
<dbReference type="InterPro" id="IPR036097">
    <property type="entry name" value="HisK_dim/P_sf"/>
</dbReference>
<organism evidence="12 13">
    <name type="scientific">Formosa undariae</name>
    <dbReference type="NCBI Taxonomy" id="1325436"/>
    <lineage>
        <taxon>Bacteria</taxon>
        <taxon>Pseudomonadati</taxon>
        <taxon>Bacteroidota</taxon>
        <taxon>Flavobacteriia</taxon>
        <taxon>Flavobacteriales</taxon>
        <taxon>Flavobacteriaceae</taxon>
        <taxon>Formosa</taxon>
    </lineage>
</organism>
<feature type="domain" description="Histidine kinase" evidence="10">
    <location>
        <begin position="857"/>
        <end position="1087"/>
    </location>
</feature>
<dbReference type="Gene3D" id="3.30.565.10">
    <property type="entry name" value="Histidine kinase-like ATPase, C-terminal domain"/>
    <property type="match status" value="1"/>
</dbReference>
<evidence type="ECO:0000256" key="2">
    <source>
        <dbReference type="ARBA" id="ARBA00012438"/>
    </source>
</evidence>
<evidence type="ECO:0000256" key="4">
    <source>
        <dbReference type="ARBA" id="ARBA00023015"/>
    </source>
</evidence>